<feature type="compositionally biased region" description="Polar residues" evidence="1">
    <location>
        <begin position="176"/>
        <end position="198"/>
    </location>
</feature>
<feature type="region of interest" description="Disordered" evidence="1">
    <location>
        <begin position="39"/>
        <end position="131"/>
    </location>
</feature>
<evidence type="ECO:0000256" key="1">
    <source>
        <dbReference type="SAM" id="MobiDB-lite"/>
    </source>
</evidence>
<protein>
    <submittedName>
        <fullName evidence="2">Uncharacterized protein</fullName>
    </submittedName>
</protein>
<feature type="compositionally biased region" description="Polar residues" evidence="1">
    <location>
        <begin position="73"/>
        <end position="84"/>
    </location>
</feature>
<feature type="compositionally biased region" description="Polar residues" evidence="1">
    <location>
        <begin position="42"/>
        <end position="59"/>
    </location>
</feature>
<dbReference type="AlphaFoldDB" id="A0AAJ0FEK0"/>
<sequence>MDQFDPNRNVDETYLHIPRSRSGSGVSATGALIESIRLSAPSPGTLSFDTGSFTGSRPPSSRALGSPVYNSELPPQQAQLSSFPLPSEATLGDDFFGNDRLSQTPLAPLLRVEPAEEELGRPASSSPRASIETEAMSAVVLSYDPGFSMGSRSSFNWPEQSSSLLPDLGHHYGSDASLTPRSGSRSVTASPPRSSLTAEQRELKRQRDQARHNSKLQARGRRAGSGSSSVYSPPSTMADLSTGASAMPIYTTAPPPMSLLADPPTTQYLPPFSSPIPDHSQNGMFPGHYPPQSYMPPEYGYPPAPGPSMPSHYGRQMVSDPSLGMYQTPPVMGQQHHDPNAQVRVVTPKPKPQCWEHGCNGRQFSTFSNLLRHQREKSGQAAKATCPNCGAEFTRTTARNGHLLHDKCKQKKSS</sequence>
<gene>
    <name evidence="2" type="ORF">QBC47DRAFT_421002</name>
</gene>
<reference evidence="2" key="1">
    <citation type="submission" date="2023-06" db="EMBL/GenBank/DDBJ databases">
        <title>Genome-scale phylogeny and comparative genomics of the fungal order Sordariales.</title>
        <authorList>
            <consortium name="Lawrence Berkeley National Laboratory"/>
            <person name="Hensen N."/>
            <person name="Bonometti L."/>
            <person name="Westerberg I."/>
            <person name="Brannstrom I.O."/>
            <person name="Guillou S."/>
            <person name="Cros-Aarteil S."/>
            <person name="Calhoun S."/>
            <person name="Haridas S."/>
            <person name="Kuo A."/>
            <person name="Mondo S."/>
            <person name="Pangilinan J."/>
            <person name="Riley R."/>
            <person name="Labutti K."/>
            <person name="Andreopoulos B."/>
            <person name="Lipzen A."/>
            <person name="Chen C."/>
            <person name="Yanf M."/>
            <person name="Daum C."/>
            <person name="Ng V."/>
            <person name="Clum A."/>
            <person name="Steindorff A."/>
            <person name="Ohm R."/>
            <person name="Martin F."/>
            <person name="Silar P."/>
            <person name="Natvig D."/>
            <person name="Lalanne C."/>
            <person name="Gautier V."/>
            <person name="Ament-Velasquez S.L."/>
            <person name="Kruys A."/>
            <person name="Hutchinson M.I."/>
            <person name="Powell A.J."/>
            <person name="Barry K."/>
            <person name="Miller A.N."/>
            <person name="Grigoriev I.V."/>
            <person name="Debuchy R."/>
            <person name="Gladieux P."/>
            <person name="Thoren M.H."/>
            <person name="Johannesson H."/>
        </authorList>
    </citation>
    <scope>NUCLEOTIDE SEQUENCE</scope>
    <source>
        <strain evidence="2">PSN4</strain>
    </source>
</reference>
<dbReference type="EMBL" id="MU839829">
    <property type="protein sequence ID" value="KAK1758235.1"/>
    <property type="molecule type" value="Genomic_DNA"/>
</dbReference>
<organism evidence="2 3">
    <name type="scientific">Echria macrotheca</name>
    <dbReference type="NCBI Taxonomy" id="438768"/>
    <lineage>
        <taxon>Eukaryota</taxon>
        <taxon>Fungi</taxon>
        <taxon>Dikarya</taxon>
        <taxon>Ascomycota</taxon>
        <taxon>Pezizomycotina</taxon>
        <taxon>Sordariomycetes</taxon>
        <taxon>Sordariomycetidae</taxon>
        <taxon>Sordariales</taxon>
        <taxon>Schizotheciaceae</taxon>
        <taxon>Echria</taxon>
    </lineage>
</organism>
<accession>A0AAJ0FEK0</accession>
<feature type="region of interest" description="Disordered" evidence="1">
    <location>
        <begin position="166"/>
        <end position="239"/>
    </location>
</feature>
<proteinExistence type="predicted"/>
<evidence type="ECO:0000313" key="3">
    <source>
        <dbReference type="Proteomes" id="UP001239445"/>
    </source>
</evidence>
<feature type="region of interest" description="Disordered" evidence="1">
    <location>
        <begin position="1"/>
        <end position="26"/>
    </location>
</feature>
<comment type="caution">
    <text evidence="2">The sequence shown here is derived from an EMBL/GenBank/DDBJ whole genome shotgun (WGS) entry which is preliminary data.</text>
</comment>
<dbReference type="Proteomes" id="UP001239445">
    <property type="component" value="Unassembled WGS sequence"/>
</dbReference>
<feature type="compositionally biased region" description="Basic residues" evidence="1">
    <location>
        <begin position="212"/>
        <end position="222"/>
    </location>
</feature>
<feature type="compositionally biased region" description="Basic and acidic residues" evidence="1">
    <location>
        <begin position="199"/>
        <end position="211"/>
    </location>
</feature>
<name>A0AAJ0FEK0_9PEZI</name>
<keyword evidence="3" id="KW-1185">Reference proteome</keyword>
<evidence type="ECO:0000313" key="2">
    <source>
        <dbReference type="EMBL" id="KAK1758235.1"/>
    </source>
</evidence>
<feature type="compositionally biased region" description="Polar residues" evidence="1">
    <location>
        <begin position="230"/>
        <end position="239"/>
    </location>
</feature>
<dbReference type="Gene3D" id="3.30.160.60">
    <property type="entry name" value="Classic Zinc Finger"/>
    <property type="match status" value="1"/>
</dbReference>